<dbReference type="HOGENOM" id="CLU_559877_0_0_7"/>
<dbReference type="Proteomes" id="UP000001508">
    <property type="component" value="Chromosome"/>
</dbReference>
<dbReference type="KEGG" id="dak:DaAHT2_0393"/>
<evidence type="ECO:0000313" key="2">
    <source>
        <dbReference type="Proteomes" id="UP000001508"/>
    </source>
</evidence>
<protein>
    <recommendedName>
        <fullName evidence="3">YncE family protein</fullName>
    </recommendedName>
</protein>
<organism evidence="1 2">
    <name type="scientific">Desulfurivibrio alkaliphilus (strain DSM 19089 / UNIQEM U267 / AHT2)</name>
    <dbReference type="NCBI Taxonomy" id="589865"/>
    <lineage>
        <taxon>Bacteria</taxon>
        <taxon>Pseudomonadati</taxon>
        <taxon>Thermodesulfobacteriota</taxon>
        <taxon>Desulfobulbia</taxon>
        <taxon>Desulfobulbales</taxon>
        <taxon>Desulfobulbaceae</taxon>
        <taxon>Desulfurivibrio</taxon>
    </lineage>
</organism>
<gene>
    <name evidence="1" type="ordered locus">DaAHT2_0393</name>
</gene>
<dbReference type="RefSeq" id="WP_013162630.1">
    <property type="nucleotide sequence ID" value="NC_014216.1"/>
</dbReference>
<dbReference type="InterPro" id="IPR015943">
    <property type="entry name" value="WD40/YVTN_repeat-like_dom_sf"/>
</dbReference>
<dbReference type="InterPro" id="IPR051200">
    <property type="entry name" value="Host-pathogen_enzymatic-act"/>
</dbReference>
<dbReference type="EMBL" id="CP001940">
    <property type="protein sequence ID" value="ADH85099.1"/>
    <property type="molecule type" value="Genomic_DNA"/>
</dbReference>
<dbReference type="SUPFAM" id="SSF51004">
    <property type="entry name" value="C-terminal (heme d1) domain of cytochrome cd1-nitrite reductase"/>
    <property type="match status" value="1"/>
</dbReference>
<dbReference type="AlphaFoldDB" id="D6YZU2"/>
<evidence type="ECO:0000313" key="1">
    <source>
        <dbReference type="EMBL" id="ADH85099.1"/>
    </source>
</evidence>
<dbReference type="PANTHER" id="PTHR47197">
    <property type="entry name" value="PROTEIN NIRF"/>
    <property type="match status" value="1"/>
</dbReference>
<evidence type="ECO:0008006" key="3">
    <source>
        <dbReference type="Google" id="ProtNLM"/>
    </source>
</evidence>
<dbReference type="InParanoid" id="D6YZU2"/>
<dbReference type="STRING" id="589865.DaAHT2_0393"/>
<dbReference type="eggNOG" id="COG3391">
    <property type="taxonomic scope" value="Bacteria"/>
</dbReference>
<accession>D6YZU2</accession>
<dbReference type="Gene3D" id="2.130.10.10">
    <property type="entry name" value="YVTN repeat-like/Quinoprotein amine dehydrogenase"/>
    <property type="match status" value="2"/>
</dbReference>
<dbReference type="InterPro" id="IPR011048">
    <property type="entry name" value="Haem_d1_sf"/>
</dbReference>
<reference evidence="2" key="1">
    <citation type="submission" date="2010-02" db="EMBL/GenBank/DDBJ databases">
        <title>Complete sequence of Desulfurivibrio alkaliphilus AHT2.</title>
        <authorList>
            <consortium name="US DOE Joint Genome Institute"/>
            <person name="Pitluck S."/>
            <person name="Chertkov O."/>
            <person name="Detter J.C."/>
            <person name="Han C."/>
            <person name="Tapia R."/>
            <person name="Larimer F."/>
            <person name="Land M."/>
            <person name="Hauser L."/>
            <person name="Kyrpides N."/>
            <person name="Mikhailova N."/>
            <person name="Sorokin D.Y."/>
            <person name="Muyzer G."/>
            <person name="Woyke T."/>
        </authorList>
    </citation>
    <scope>NUCLEOTIDE SEQUENCE [LARGE SCALE GENOMIC DNA]</scope>
    <source>
        <strain evidence="2">DSM 19089 / UNIQEM U267 / AHT2</strain>
    </source>
</reference>
<name>D6YZU2_DESAT</name>
<dbReference type="PANTHER" id="PTHR47197:SF3">
    <property type="entry name" value="DIHYDRO-HEME D1 DEHYDROGENASE"/>
    <property type="match status" value="1"/>
</dbReference>
<keyword evidence="2" id="KW-1185">Reference proteome</keyword>
<dbReference type="OrthoDB" id="5405345at2"/>
<sequence length="487" mass="53588">MMDHLFPSPLCYRAAGHRLLLLALLIMLLPGQGCRPEAPPLPRLPEAVERHPSETARLSFFLTLADSTGPSVRVVISELAILADQHWVTVTDQTLTLESAQIAAGQLFLGARAAVPGRYQRLRFTVERVEKKGPDGSYQVLAAETFPVEQPLPAPLTLESKDSRSLFISWDVEATLQQENFAPVFTLAEQVTPLLADLAYVACPDIDTIFVIRTDRGWVADSFGLPGSPSHLALDNATDQERLLVLAPGEMAVKLVDLSSQRVIDQFHLPLTSPPTFMTTSPDGRWAYILEEQSGYLSRLDLETGHVAARVRLEHQPLYAAWLPDQQWLAVAVARSQAVLLLTPRELNPVRTIPTGNAPQGLLAAAGQLYITERRDHTVLVYDLNTNQPLARLEAGLEPRRLLATDNHVYVSNHRDGTITVIAPGLPGVIREIRGLGRPLEMIYDPSRRQVLVGEEETGGVAVIDAANRLRDRIIFGARPAGMVMMP</sequence>
<proteinExistence type="predicted"/>